<dbReference type="AlphaFoldDB" id="A0A3M0IES6"/>
<feature type="compositionally biased region" description="Basic residues" evidence="1">
    <location>
        <begin position="7"/>
        <end position="19"/>
    </location>
</feature>
<dbReference type="OrthoDB" id="4327008at2"/>
<evidence type="ECO:0000313" key="2">
    <source>
        <dbReference type="EMBL" id="RMB87597.1"/>
    </source>
</evidence>
<reference evidence="2 3" key="1">
    <citation type="submission" date="2017-11" db="EMBL/GenBank/DDBJ databases">
        <title>Draft genome of actinobacteria isolated from guarana (Paullinia cupana (Mart.) Ducke.</title>
        <authorList>
            <person name="Siqueira K.A."/>
            <person name="Liotti R.G."/>
            <person name="Mendes T.A.O."/>
            <person name="Soares M.A."/>
        </authorList>
    </citation>
    <scope>NUCLEOTIDE SEQUENCE [LARGE SCALE GENOMIC DNA]</scope>
    <source>
        <strain evidence="2 3">193</strain>
    </source>
</reference>
<gene>
    <name evidence="2" type="ORF">CTZ28_01135</name>
</gene>
<sequence>MPPAPRCHARSRRTGHRPKYVQYEDLRPAHREHAPDAAGPALRADDGSLTTGPRENPRFRPAVGTV</sequence>
<keyword evidence="3" id="KW-1185">Reference proteome</keyword>
<accession>A0A3M0IES6</accession>
<organism evidence="2 3">
    <name type="scientific">Streptomyces shenzhenensis</name>
    <dbReference type="NCBI Taxonomy" id="943815"/>
    <lineage>
        <taxon>Bacteria</taxon>
        <taxon>Bacillati</taxon>
        <taxon>Actinomycetota</taxon>
        <taxon>Actinomycetes</taxon>
        <taxon>Kitasatosporales</taxon>
        <taxon>Streptomycetaceae</taxon>
        <taxon>Streptomyces</taxon>
    </lineage>
</organism>
<comment type="caution">
    <text evidence="2">The sequence shown here is derived from an EMBL/GenBank/DDBJ whole genome shotgun (WGS) entry which is preliminary data.</text>
</comment>
<name>A0A3M0IES6_9ACTN</name>
<proteinExistence type="predicted"/>
<evidence type="ECO:0000313" key="3">
    <source>
        <dbReference type="Proteomes" id="UP000270471"/>
    </source>
</evidence>
<dbReference type="EMBL" id="PENI01000001">
    <property type="protein sequence ID" value="RMB87597.1"/>
    <property type="molecule type" value="Genomic_DNA"/>
</dbReference>
<feature type="region of interest" description="Disordered" evidence="1">
    <location>
        <begin position="1"/>
        <end position="66"/>
    </location>
</feature>
<dbReference type="Proteomes" id="UP000270471">
    <property type="component" value="Unassembled WGS sequence"/>
</dbReference>
<feature type="compositionally biased region" description="Basic and acidic residues" evidence="1">
    <location>
        <begin position="22"/>
        <end position="35"/>
    </location>
</feature>
<evidence type="ECO:0000256" key="1">
    <source>
        <dbReference type="SAM" id="MobiDB-lite"/>
    </source>
</evidence>
<protein>
    <submittedName>
        <fullName evidence="2">Uncharacterized protein</fullName>
    </submittedName>
</protein>